<feature type="domain" description="SYO1-like TPR repeats" evidence="3">
    <location>
        <begin position="883"/>
        <end position="1112"/>
    </location>
</feature>
<evidence type="ECO:0000259" key="3">
    <source>
        <dbReference type="Pfam" id="PF25567"/>
    </source>
</evidence>
<protein>
    <recommendedName>
        <fullName evidence="3">SYO1-like TPR repeats domain-containing protein</fullName>
    </recommendedName>
</protein>
<dbReference type="InterPro" id="IPR057990">
    <property type="entry name" value="TPR_SYO1"/>
</dbReference>
<keyword evidence="5" id="KW-1185">Reference proteome</keyword>
<feature type="repeat" description="ARM" evidence="2">
    <location>
        <begin position="509"/>
        <end position="536"/>
    </location>
</feature>
<proteinExistence type="inferred from homology"/>
<dbReference type="InterPro" id="IPR052616">
    <property type="entry name" value="SYO1-like"/>
</dbReference>
<dbReference type="Proteomes" id="UP001473302">
    <property type="component" value="Unassembled WGS sequence"/>
</dbReference>
<accession>A0ABP9Z8J0</accession>
<evidence type="ECO:0000313" key="4">
    <source>
        <dbReference type="EMBL" id="GAA5815435.1"/>
    </source>
</evidence>
<evidence type="ECO:0000256" key="1">
    <source>
        <dbReference type="ARBA" id="ARBA00049983"/>
    </source>
</evidence>
<dbReference type="PANTHER" id="PTHR13347">
    <property type="entry name" value="HEAT REPEAT-CONTAINING PROTEIN 3"/>
    <property type="match status" value="1"/>
</dbReference>
<sequence>MLLLSILYLGLFYINVVISFPLLHSNDAMCLDTIPDPLDTKGLQWVPCPFTKRGAMTPSYLRSPAQQSAPFDITVNCLHTEPMICQKAERAFKQAADIISDVILFKEPVKVNATMMSFCKALDECSTGMMTLGGSSPARAMPLLNSDGLFRLHPQALVKQFGLDDHPAYAPFDILSIFNADAPFWFQEDNVPIDPIQADFMFVILHEFMHGLGFYSGWNEYISSEAITPDPSPFMSNQLMRMLNPTTTAIHPNQFLESAMDRLLKVIKVDDKPTSIAVSDFTRKLNSIDVDNLQQLVLDPKFSLAKDMNQYATVEGSLGIKFRDEESIVLETALKPFQSGSSVSHVAYQKYTSSKDFLMRFMQDRGVTLEDAVRSGGGTGPIGPLLLRVFEELGYATVDSPDTVPPLLIFQDSNRSKYGAQKKLAKEHLTSTAILRKTFKPRPNPIGNREEPATLENGEQQVTLQPDQVLPVVQKLSSLDATERGWAAACVSNLIMGSDENLKLLLSKGVVGSLIKLLGDETREVVEEALGTLRNLCALEPEVCQEYFAKDILTPLGVILPQISQVIDLVLRDAPFVDNADQDRRSSIWDVAENFIYIIWSLSEASDKHIKAINRLNIVTFLISFLSAADQCPTHVVVAAGQCLTTLTDDNKDIYIEFKNHPEYVQMLLNILNKFESPDKLLVRVLACAILMNVREVVQLSGSWDDERDALGELNKTVMPILIASLDYDIQQAAEEVKQVIESGNVTKPEESTEITAKPKQPLTKGDLYIQSVEERLTTLQLSLELLAGICLQDDTEEDGWEDAGEDMEQDQDAEEMTDNLNEDNVDDYLREAEALGDNTSTAVDEAVARSNPVISNFSIKIFPQLVQLATPTSVSFPQDATFAPGVTQGLVLTHQRALECLNNFLLAMNEVPSKFWFKEHVNDAKKTWSWLFQNAVLIGTAPASEERDSIIEAIISCLWSLGRGLGQNIPLEPNHVPALCGAFRASTSESMQVKIVGCLGPIAVRQGDINTNKDIGMFIMEVLGNIGSHKTQPDVAVEALNLVFDVYSDCAFDYDTPVYVQGKFNNQLKQILPSVKAMVKSTDRRKNFDLRNRCDEALMNLVAFIKYKASEKR</sequence>
<gene>
    <name evidence="4" type="ORF">MFLAVUS_008943</name>
</gene>
<dbReference type="Pfam" id="PF00514">
    <property type="entry name" value="Arm"/>
    <property type="match status" value="1"/>
</dbReference>
<dbReference type="PROSITE" id="PS50176">
    <property type="entry name" value="ARM_REPEAT"/>
    <property type="match status" value="1"/>
</dbReference>
<dbReference type="Pfam" id="PF25567">
    <property type="entry name" value="TPR_SYO1"/>
    <property type="match status" value="1"/>
</dbReference>
<dbReference type="SUPFAM" id="SSF48371">
    <property type="entry name" value="ARM repeat"/>
    <property type="match status" value="1"/>
</dbReference>
<comment type="caution">
    <text evidence="4">The sequence shown here is derived from an EMBL/GenBank/DDBJ whole genome shotgun (WGS) entry which is preliminary data.</text>
</comment>
<dbReference type="PANTHER" id="PTHR13347:SF1">
    <property type="entry name" value="HEAT REPEAT-CONTAINING PROTEIN 3"/>
    <property type="match status" value="1"/>
</dbReference>
<dbReference type="Gene3D" id="1.25.10.10">
    <property type="entry name" value="Leucine-rich Repeat Variant"/>
    <property type="match status" value="1"/>
</dbReference>
<dbReference type="EMBL" id="BAABUK010000026">
    <property type="protein sequence ID" value="GAA5815435.1"/>
    <property type="molecule type" value="Genomic_DNA"/>
</dbReference>
<dbReference type="SMART" id="SM00185">
    <property type="entry name" value="ARM"/>
    <property type="match status" value="2"/>
</dbReference>
<comment type="similarity">
    <text evidence="1">Belongs to the nuclear import and ribosome assembly adapter family.</text>
</comment>
<dbReference type="InterPro" id="IPR000225">
    <property type="entry name" value="Armadillo"/>
</dbReference>
<evidence type="ECO:0000313" key="5">
    <source>
        <dbReference type="Proteomes" id="UP001473302"/>
    </source>
</evidence>
<reference evidence="4 5" key="1">
    <citation type="submission" date="2024-04" db="EMBL/GenBank/DDBJ databases">
        <title>genome sequences of Mucor flavus KT1a and Helicostylum pulchrum KT1b strains isolated from the surface of a dry-aged beef.</title>
        <authorList>
            <person name="Toyotome T."/>
            <person name="Hosono M."/>
            <person name="Torimaru M."/>
            <person name="Fukuda K."/>
            <person name="Mikami N."/>
        </authorList>
    </citation>
    <scope>NUCLEOTIDE SEQUENCE [LARGE SCALE GENOMIC DNA]</scope>
    <source>
        <strain evidence="4 5">KT1a</strain>
    </source>
</reference>
<dbReference type="InterPro" id="IPR011989">
    <property type="entry name" value="ARM-like"/>
</dbReference>
<organism evidence="4 5">
    <name type="scientific">Mucor flavus</name>
    <dbReference type="NCBI Taxonomy" id="439312"/>
    <lineage>
        <taxon>Eukaryota</taxon>
        <taxon>Fungi</taxon>
        <taxon>Fungi incertae sedis</taxon>
        <taxon>Mucoromycota</taxon>
        <taxon>Mucoromycotina</taxon>
        <taxon>Mucoromycetes</taxon>
        <taxon>Mucorales</taxon>
        <taxon>Mucorineae</taxon>
        <taxon>Mucoraceae</taxon>
        <taxon>Mucor</taxon>
    </lineage>
</organism>
<dbReference type="CDD" id="cd13394">
    <property type="entry name" value="Syo1_like"/>
    <property type="match status" value="1"/>
</dbReference>
<evidence type="ECO:0000256" key="2">
    <source>
        <dbReference type="PROSITE-ProRule" id="PRU00259"/>
    </source>
</evidence>
<name>A0ABP9Z8J0_9FUNG</name>
<dbReference type="InterPro" id="IPR016024">
    <property type="entry name" value="ARM-type_fold"/>
</dbReference>